<dbReference type="PANTHER" id="PTHR16133:SF0">
    <property type="entry name" value="ZINC_IRON REGULATED TRANSPORTER-RELATED PROTEIN 102B, ISOFORM E"/>
    <property type="match status" value="1"/>
</dbReference>
<keyword evidence="10" id="KW-1185">Reference proteome</keyword>
<comment type="subcellular location">
    <subcellularLocation>
        <location evidence="1">Endomembrane system</location>
        <topology evidence="1">Multi-pass membrane protein</topology>
    </subcellularLocation>
    <subcellularLocation>
        <location evidence="2">Golgi apparatus membrane</location>
    </subcellularLocation>
</comment>
<feature type="transmembrane region" description="Helical" evidence="8">
    <location>
        <begin position="128"/>
        <end position="147"/>
    </location>
</feature>
<evidence type="ECO:0000256" key="5">
    <source>
        <dbReference type="ARBA" id="ARBA00023034"/>
    </source>
</evidence>
<feature type="compositionally biased region" description="Basic and acidic residues" evidence="7">
    <location>
        <begin position="79"/>
        <end position="88"/>
    </location>
</feature>
<organism evidence="10">
    <name type="scientific">Salpingoeca rosetta (strain ATCC 50818 / BSB-021)</name>
    <dbReference type="NCBI Taxonomy" id="946362"/>
    <lineage>
        <taxon>Eukaryota</taxon>
        <taxon>Choanoflagellata</taxon>
        <taxon>Craspedida</taxon>
        <taxon>Salpingoecidae</taxon>
        <taxon>Salpingoeca</taxon>
    </lineage>
</organism>
<keyword evidence="6 8" id="KW-0472">Membrane</keyword>
<dbReference type="PANTHER" id="PTHR16133">
    <property type="entry name" value="SOLUTE CARRIER FAMILY 39 ZINC TRANSPORTER , MEMBER 9-RELATED"/>
    <property type="match status" value="1"/>
</dbReference>
<dbReference type="InterPro" id="IPR003689">
    <property type="entry name" value="ZIP"/>
</dbReference>
<evidence type="ECO:0000256" key="6">
    <source>
        <dbReference type="ARBA" id="ARBA00023136"/>
    </source>
</evidence>
<evidence type="ECO:0000256" key="1">
    <source>
        <dbReference type="ARBA" id="ARBA00004127"/>
    </source>
</evidence>
<evidence type="ECO:0000256" key="8">
    <source>
        <dbReference type="SAM" id="Phobius"/>
    </source>
</evidence>
<feature type="compositionally biased region" description="Low complexity" evidence="7">
    <location>
        <begin position="94"/>
        <end position="105"/>
    </location>
</feature>
<proteinExistence type="predicted"/>
<sequence length="421" mass="43026">MEEGDADSYGGVPTLVAMCAAMFFGAFGAGQLPLCLNIPPARTRQVNVFAAGLLLGTALIIIVPEGLHMWLEALQHGQDHDHGHETAHGGHHGMGATATTSTSAARHNHHDHHDHGDLEHEHGAHAHLPHWQVGIAMALGFVFMLVVEKISGGFGHSHHGGEQPARTKELLPIIATSLGDDHNHGSPSSAAAADAHRGHGHHHETGGSASNGNGNGAGGKGAGSASDGGRGSGGVSDAAAAAAATGNGSTGSKARMDLEAAVSISGTAVAPPPTAAFLGLLIHSAVDGIALGASCFAGGETTTIIFLAIMLHKAPAALGLCVYLGQQGQKQRDVRRYLLIFSIAAPVGAVLTFAGMAAHIFTYQLLSLALIMLFSGGTFLFVATAHILPELMHEAPPSWPEVAILCAGVVAPFFISIEHGH</sequence>
<evidence type="ECO:0000256" key="4">
    <source>
        <dbReference type="ARBA" id="ARBA00022989"/>
    </source>
</evidence>
<dbReference type="GeneID" id="16068182"/>
<feature type="region of interest" description="Disordered" evidence="7">
    <location>
        <begin position="177"/>
        <end position="236"/>
    </location>
</feature>
<evidence type="ECO:0000313" key="10">
    <source>
        <dbReference type="Proteomes" id="UP000007799"/>
    </source>
</evidence>
<evidence type="ECO:0000256" key="3">
    <source>
        <dbReference type="ARBA" id="ARBA00022692"/>
    </source>
</evidence>
<feature type="region of interest" description="Disordered" evidence="7">
    <location>
        <begin position="79"/>
        <end position="120"/>
    </location>
</feature>
<feature type="compositionally biased region" description="Basic and acidic residues" evidence="7">
    <location>
        <begin position="111"/>
        <end position="120"/>
    </location>
</feature>
<evidence type="ECO:0008006" key="11">
    <source>
        <dbReference type="Google" id="ProtNLM"/>
    </source>
</evidence>
<dbReference type="InterPro" id="IPR045891">
    <property type="entry name" value="ZIP9"/>
</dbReference>
<feature type="transmembrane region" description="Helical" evidence="8">
    <location>
        <begin position="46"/>
        <end position="64"/>
    </location>
</feature>
<reference evidence="9" key="1">
    <citation type="submission" date="2009-08" db="EMBL/GenBank/DDBJ databases">
        <title>Annotation of Salpingoeca rosetta.</title>
        <authorList>
            <consortium name="The Broad Institute Genome Sequencing Platform"/>
            <person name="Russ C."/>
            <person name="Cuomo C."/>
            <person name="Burger G."/>
            <person name="Gray M.W."/>
            <person name="Holland P.W.H."/>
            <person name="King N."/>
            <person name="Lang F.B.F."/>
            <person name="Roger A.J."/>
            <person name="Ruiz-Trillo I."/>
            <person name="Young S.K."/>
            <person name="Zeng Q."/>
            <person name="Gargeya S."/>
            <person name="Alvarado L."/>
            <person name="Berlin A."/>
            <person name="Chapman S.B."/>
            <person name="Chen Z."/>
            <person name="Freedman E."/>
            <person name="Gellesch M."/>
            <person name="Goldberg J."/>
            <person name="Griggs A."/>
            <person name="Gujja S."/>
            <person name="Heilman E."/>
            <person name="Heiman D."/>
            <person name="Howarth C."/>
            <person name="Mehta T."/>
            <person name="Neiman D."/>
            <person name="Pearson M."/>
            <person name="Roberts A."/>
            <person name="Saif S."/>
            <person name="Shea T."/>
            <person name="Shenoy N."/>
            <person name="Sisk P."/>
            <person name="Stolte C."/>
            <person name="Sykes S."/>
            <person name="White J."/>
            <person name="Yandava C."/>
            <person name="Haas B."/>
            <person name="Nusbaum C."/>
            <person name="Birren B."/>
        </authorList>
    </citation>
    <scope>NUCLEOTIDE SEQUENCE [LARGE SCALE GENOMIC DNA]</scope>
    <source>
        <strain evidence="9">ATCC 50818</strain>
    </source>
</reference>
<evidence type="ECO:0000256" key="2">
    <source>
        <dbReference type="ARBA" id="ARBA00004394"/>
    </source>
</evidence>
<gene>
    <name evidence="9" type="ORF">PTSG_11311</name>
</gene>
<feature type="transmembrane region" description="Helical" evidence="8">
    <location>
        <begin position="305"/>
        <end position="325"/>
    </location>
</feature>
<dbReference type="RefSeq" id="XP_004987670.1">
    <property type="nucleotide sequence ID" value="XM_004987613.1"/>
</dbReference>
<feature type="compositionally biased region" description="Gly residues" evidence="7">
    <location>
        <begin position="213"/>
        <end position="234"/>
    </location>
</feature>
<keyword evidence="4 8" id="KW-1133">Transmembrane helix</keyword>
<accession>F2UT15</accession>
<keyword evidence="5" id="KW-0333">Golgi apparatus</keyword>
<dbReference type="eggNOG" id="KOG3907">
    <property type="taxonomic scope" value="Eukaryota"/>
</dbReference>
<dbReference type="OrthoDB" id="19859at2759"/>
<dbReference type="AlphaFoldDB" id="F2UT15"/>
<evidence type="ECO:0000256" key="7">
    <source>
        <dbReference type="SAM" id="MobiDB-lite"/>
    </source>
</evidence>
<dbReference type="Pfam" id="PF02535">
    <property type="entry name" value="Zip"/>
    <property type="match status" value="1"/>
</dbReference>
<feature type="transmembrane region" description="Helical" evidence="8">
    <location>
        <begin position="337"/>
        <end position="361"/>
    </location>
</feature>
<dbReference type="GO" id="GO:0000139">
    <property type="term" value="C:Golgi membrane"/>
    <property type="evidence" value="ECO:0007669"/>
    <property type="project" value="UniProtKB-SubCell"/>
</dbReference>
<evidence type="ECO:0000313" key="9">
    <source>
        <dbReference type="EMBL" id="EGD81274.1"/>
    </source>
</evidence>
<name>F2UT15_SALR5</name>
<dbReference type="STRING" id="946362.F2UT15"/>
<dbReference type="GO" id="GO:0006829">
    <property type="term" value="P:zinc ion transport"/>
    <property type="evidence" value="ECO:0007669"/>
    <property type="project" value="InterPro"/>
</dbReference>
<dbReference type="FunCoup" id="F2UT15">
    <property type="interactions" value="1537"/>
</dbReference>
<dbReference type="OMA" id="DDFPSIC"/>
<protein>
    <recommendedName>
        <fullName evidence="11">Solute carrier family 39</fullName>
    </recommendedName>
</protein>
<dbReference type="Proteomes" id="UP000007799">
    <property type="component" value="Unassembled WGS sequence"/>
</dbReference>
<feature type="transmembrane region" description="Helical" evidence="8">
    <location>
        <begin position="12"/>
        <end position="34"/>
    </location>
</feature>
<dbReference type="GO" id="GO:0046873">
    <property type="term" value="F:metal ion transmembrane transporter activity"/>
    <property type="evidence" value="ECO:0007669"/>
    <property type="project" value="InterPro"/>
</dbReference>
<dbReference type="InParanoid" id="F2UT15"/>
<dbReference type="EMBL" id="GL832997">
    <property type="protein sequence ID" value="EGD81274.1"/>
    <property type="molecule type" value="Genomic_DNA"/>
</dbReference>
<feature type="transmembrane region" description="Helical" evidence="8">
    <location>
        <begin position="367"/>
        <end position="387"/>
    </location>
</feature>
<keyword evidence="3 8" id="KW-0812">Transmembrane</keyword>
<dbReference type="KEGG" id="sre:PTSG_11311"/>